<proteinExistence type="predicted"/>
<sequence>MRSPLMLSMTLFWFVMMPLCCVIVSFRLAMSSTSSPSQVLTPSRSGERDAHPVGNGGSSSCVDGGAFVRPSSCDSCKCTAPFLVCTVRGAVVRVRSDC</sequence>
<dbReference type="Proteomes" id="UP000800200">
    <property type="component" value="Unassembled WGS sequence"/>
</dbReference>
<feature type="signal peptide" evidence="2">
    <location>
        <begin position="1"/>
        <end position="31"/>
    </location>
</feature>
<organism evidence="3 4">
    <name type="scientific">Zopfia rhizophila CBS 207.26</name>
    <dbReference type="NCBI Taxonomy" id="1314779"/>
    <lineage>
        <taxon>Eukaryota</taxon>
        <taxon>Fungi</taxon>
        <taxon>Dikarya</taxon>
        <taxon>Ascomycota</taxon>
        <taxon>Pezizomycotina</taxon>
        <taxon>Dothideomycetes</taxon>
        <taxon>Dothideomycetes incertae sedis</taxon>
        <taxon>Zopfiaceae</taxon>
        <taxon>Zopfia</taxon>
    </lineage>
</organism>
<evidence type="ECO:0000313" key="4">
    <source>
        <dbReference type="Proteomes" id="UP000800200"/>
    </source>
</evidence>
<name>A0A6A6EUD2_9PEZI</name>
<reference evidence="3" key="1">
    <citation type="journal article" date="2020" name="Stud. Mycol.">
        <title>101 Dothideomycetes genomes: a test case for predicting lifestyles and emergence of pathogens.</title>
        <authorList>
            <person name="Haridas S."/>
            <person name="Albert R."/>
            <person name="Binder M."/>
            <person name="Bloem J."/>
            <person name="Labutti K."/>
            <person name="Salamov A."/>
            <person name="Andreopoulos B."/>
            <person name="Baker S."/>
            <person name="Barry K."/>
            <person name="Bills G."/>
            <person name="Bluhm B."/>
            <person name="Cannon C."/>
            <person name="Castanera R."/>
            <person name="Culley D."/>
            <person name="Daum C."/>
            <person name="Ezra D."/>
            <person name="Gonzalez J."/>
            <person name="Henrissat B."/>
            <person name="Kuo A."/>
            <person name="Liang C."/>
            <person name="Lipzen A."/>
            <person name="Lutzoni F."/>
            <person name="Magnuson J."/>
            <person name="Mondo S."/>
            <person name="Nolan M."/>
            <person name="Ohm R."/>
            <person name="Pangilinan J."/>
            <person name="Park H.-J."/>
            <person name="Ramirez L."/>
            <person name="Alfaro M."/>
            <person name="Sun H."/>
            <person name="Tritt A."/>
            <person name="Yoshinaga Y."/>
            <person name="Zwiers L.-H."/>
            <person name="Turgeon B."/>
            <person name="Goodwin S."/>
            <person name="Spatafora J."/>
            <person name="Crous P."/>
            <person name="Grigoriev I."/>
        </authorList>
    </citation>
    <scope>NUCLEOTIDE SEQUENCE</scope>
    <source>
        <strain evidence="3">CBS 207.26</strain>
    </source>
</reference>
<gene>
    <name evidence="3" type="ORF">K469DRAFT_130646</name>
</gene>
<evidence type="ECO:0008006" key="5">
    <source>
        <dbReference type="Google" id="ProtNLM"/>
    </source>
</evidence>
<evidence type="ECO:0000256" key="2">
    <source>
        <dbReference type="SAM" id="SignalP"/>
    </source>
</evidence>
<dbReference type="EMBL" id="ML994611">
    <property type="protein sequence ID" value="KAF2194613.1"/>
    <property type="molecule type" value="Genomic_DNA"/>
</dbReference>
<feature type="chain" id="PRO_5025346986" description="Secreted peptide" evidence="2">
    <location>
        <begin position="32"/>
        <end position="98"/>
    </location>
</feature>
<keyword evidence="2" id="KW-0732">Signal</keyword>
<protein>
    <recommendedName>
        <fullName evidence="5">Secreted peptide</fullName>
    </recommendedName>
</protein>
<keyword evidence="4" id="KW-1185">Reference proteome</keyword>
<feature type="region of interest" description="Disordered" evidence="1">
    <location>
        <begin position="33"/>
        <end position="60"/>
    </location>
</feature>
<feature type="compositionally biased region" description="Polar residues" evidence="1">
    <location>
        <begin position="33"/>
        <end position="44"/>
    </location>
</feature>
<evidence type="ECO:0000256" key="1">
    <source>
        <dbReference type="SAM" id="MobiDB-lite"/>
    </source>
</evidence>
<dbReference type="AlphaFoldDB" id="A0A6A6EUD2"/>
<accession>A0A6A6EUD2</accession>
<evidence type="ECO:0000313" key="3">
    <source>
        <dbReference type="EMBL" id="KAF2194613.1"/>
    </source>
</evidence>